<dbReference type="KEGG" id="salf:SMD44_p20061"/>
<dbReference type="RefSeq" id="WP_100112649.1">
    <property type="nucleotide sequence ID" value="NZ_CP023977.1"/>
</dbReference>
<evidence type="ECO:0000313" key="2">
    <source>
        <dbReference type="EMBL" id="ATM24844.1"/>
    </source>
</evidence>
<proteinExistence type="predicted"/>
<dbReference type="EMBL" id="CP023977">
    <property type="protein sequence ID" value="ATM24844.1"/>
    <property type="molecule type" value="Genomic_DNA"/>
</dbReference>
<sequence>MIWWFKARRVWTVLVPCLTVFAAVVAGFNGVAVEFPSLLVGGSNDFLVMLLAPVPVTSGLLLSLTSRLEEGEAAAWRPVLRYDTVLVLATGAFATVVGCAAGQASGSDDAWSTGRNTLFLTGLMLLVHTVAPQGAVAVPVGWIFMVVLIGFDRFHHPYPWTILPQPSTDPWAFTAALVTFAAGLAAHACHRPRT</sequence>
<dbReference type="OrthoDB" id="4165556at2"/>
<gene>
    <name evidence="2" type="ORF">SMD44_p20061</name>
</gene>
<feature type="transmembrane region" description="Helical" evidence="1">
    <location>
        <begin position="85"/>
        <end position="104"/>
    </location>
</feature>
<feature type="transmembrane region" description="Helical" evidence="1">
    <location>
        <begin position="46"/>
        <end position="64"/>
    </location>
</feature>
<keyword evidence="1" id="KW-1133">Transmembrane helix</keyword>
<dbReference type="AlphaFoldDB" id="A0A291W4C2"/>
<keyword evidence="1" id="KW-0812">Transmembrane</keyword>
<evidence type="ECO:0000313" key="3">
    <source>
        <dbReference type="Proteomes" id="UP000195880"/>
    </source>
</evidence>
<accession>A0A291W4C2</accession>
<keyword evidence="3" id="KW-1185">Reference proteome</keyword>
<name>A0A291W4C2_9ACTN</name>
<geneLocation type="plasmid" evidence="3">
    <name>pmdjk44.2</name>
</geneLocation>
<dbReference type="Proteomes" id="UP000195880">
    <property type="component" value="Plasmid pMDJK44.2"/>
</dbReference>
<protein>
    <submittedName>
        <fullName evidence="2">Uncharacterized protein</fullName>
    </submittedName>
</protein>
<evidence type="ECO:0000256" key="1">
    <source>
        <dbReference type="SAM" id="Phobius"/>
    </source>
</evidence>
<keyword evidence="2" id="KW-0614">Plasmid</keyword>
<keyword evidence="1" id="KW-0472">Membrane</keyword>
<reference evidence="2 3" key="1">
    <citation type="submission" date="2017-10" db="EMBL/GenBank/DDBJ databases">
        <title>Streptomyces alboflavus Genome sequencing and assembly.</title>
        <authorList>
            <person name="Wang Y."/>
            <person name="Du B."/>
            <person name="Ding Y."/>
            <person name="Liu H."/>
            <person name="Hou Q."/>
            <person name="Liu K."/>
            <person name="Wang C."/>
            <person name="Yao L."/>
        </authorList>
    </citation>
    <scope>NUCLEOTIDE SEQUENCE [LARGE SCALE GENOMIC DNA]</scope>
    <source>
        <strain evidence="2 3">MDJK44</strain>
        <plasmid evidence="3">Plasmid pmdjk44.2</plasmid>
    </source>
</reference>
<organism evidence="2 3">
    <name type="scientific">Streptomyces alboflavus</name>
    <dbReference type="NCBI Taxonomy" id="67267"/>
    <lineage>
        <taxon>Bacteria</taxon>
        <taxon>Bacillati</taxon>
        <taxon>Actinomycetota</taxon>
        <taxon>Actinomycetes</taxon>
        <taxon>Kitasatosporales</taxon>
        <taxon>Streptomycetaceae</taxon>
        <taxon>Streptomyces</taxon>
    </lineage>
</organism>
<feature type="transmembrane region" description="Helical" evidence="1">
    <location>
        <begin position="134"/>
        <end position="151"/>
    </location>
</feature>